<organism evidence="1 2">
    <name type="scientific">Sphaerisporangium krabiense</name>
    <dbReference type="NCBI Taxonomy" id="763782"/>
    <lineage>
        <taxon>Bacteria</taxon>
        <taxon>Bacillati</taxon>
        <taxon>Actinomycetota</taxon>
        <taxon>Actinomycetes</taxon>
        <taxon>Streptosporangiales</taxon>
        <taxon>Streptosporangiaceae</taxon>
        <taxon>Sphaerisporangium</taxon>
    </lineage>
</organism>
<name>A0A7W8Z2V7_9ACTN</name>
<protein>
    <submittedName>
        <fullName evidence="1">Uncharacterized protein</fullName>
    </submittedName>
</protein>
<accession>A0A7W8Z2V7</accession>
<dbReference type="AlphaFoldDB" id="A0A7W8Z2V7"/>
<dbReference type="RefSeq" id="WP_184610082.1">
    <property type="nucleotide sequence ID" value="NZ_BOOS01000062.1"/>
</dbReference>
<proteinExistence type="predicted"/>
<evidence type="ECO:0000313" key="2">
    <source>
        <dbReference type="Proteomes" id="UP000588112"/>
    </source>
</evidence>
<evidence type="ECO:0000313" key="1">
    <source>
        <dbReference type="EMBL" id="MBB5626235.1"/>
    </source>
</evidence>
<reference evidence="1 2" key="1">
    <citation type="submission" date="2020-08" db="EMBL/GenBank/DDBJ databases">
        <title>Sequencing the genomes of 1000 actinobacteria strains.</title>
        <authorList>
            <person name="Klenk H.-P."/>
        </authorList>
    </citation>
    <scope>NUCLEOTIDE SEQUENCE [LARGE SCALE GENOMIC DNA]</scope>
    <source>
        <strain evidence="1 2">DSM 45790</strain>
    </source>
</reference>
<sequence length="257" mass="28420">MSFLFKHYSFAPEPSLPKGGEVLSFLSPAAGEAFDFAVSVRLRLLAGGRRRSWAPDREEVDRVGEFVRRTVRGTTRGHSVFDVVNAEAAVNQTLDRRLMGVSHDDPAIISRWGATAELALPERVKEVRRAHEIAVYELDAQAKVTERRVDRLRESSGIWTALLDETTRNPYARYAVRLTQNDASPAEIVERMLDTRREDADQLLTLVAKIVNAQQAAGVVDLVLASDTALRAAFQRLGVPLPPADPDSPFAPLDPVP</sequence>
<dbReference type="EMBL" id="JACHBR010000001">
    <property type="protein sequence ID" value="MBB5626235.1"/>
    <property type="molecule type" value="Genomic_DNA"/>
</dbReference>
<dbReference type="Proteomes" id="UP000588112">
    <property type="component" value="Unassembled WGS sequence"/>
</dbReference>
<comment type="caution">
    <text evidence="1">The sequence shown here is derived from an EMBL/GenBank/DDBJ whole genome shotgun (WGS) entry which is preliminary data.</text>
</comment>
<gene>
    <name evidence="1" type="ORF">BJ981_001934</name>
</gene>
<keyword evidence="2" id="KW-1185">Reference proteome</keyword>